<dbReference type="EMBL" id="LVVL01000017">
    <property type="protein sequence ID" value="OAN10434.1"/>
    <property type="molecule type" value="Genomic_DNA"/>
</dbReference>
<name>A0ABX2V5M2_9BACL</name>
<gene>
    <name evidence="1" type="ORF">A3783_13895</name>
</gene>
<dbReference type="Pfam" id="PF17261">
    <property type="entry name" value="DUF5327"/>
    <property type="match status" value="1"/>
</dbReference>
<organism evidence="1 2">
    <name type="scientific">Exiguobacterium undae</name>
    <dbReference type="NCBI Taxonomy" id="169177"/>
    <lineage>
        <taxon>Bacteria</taxon>
        <taxon>Bacillati</taxon>
        <taxon>Bacillota</taxon>
        <taxon>Bacilli</taxon>
        <taxon>Bacillales</taxon>
        <taxon>Bacillales Family XII. Incertae Sedis</taxon>
        <taxon>Exiguobacterium</taxon>
    </lineage>
</organism>
<reference evidence="1 2" key="1">
    <citation type="submission" date="2016-03" db="EMBL/GenBank/DDBJ databases">
        <authorList>
            <person name="Cho S.-Y."/>
            <person name="Lim S."/>
            <person name="Kim H."/>
            <person name="Soh E.H."/>
            <person name="Moon J.S."/>
        </authorList>
    </citation>
    <scope>NUCLEOTIDE SEQUENCE [LARGE SCALE GENOMIC DNA]</scope>
    <source>
        <strain evidence="1 2">KCTC 3810</strain>
    </source>
</reference>
<sequence length="89" mass="9933">MITEQQVIEKMRQTMTKIEQTSGTDQTGHIAAMKAYCELLLEQPQTEQTTASVMMPTSQPATPEVDPMLARFMGVAQEKEEKGPSLLDF</sequence>
<dbReference type="Proteomes" id="UP000078447">
    <property type="component" value="Unassembled WGS sequence"/>
</dbReference>
<evidence type="ECO:0000313" key="2">
    <source>
        <dbReference type="Proteomes" id="UP000078447"/>
    </source>
</evidence>
<proteinExistence type="predicted"/>
<dbReference type="InterPro" id="IPR035218">
    <property type="entry name" value="DUF5327"/>
</dbReference>
<evidence type="ECO:0008006" key="3">
    <source>
        <dbReference type="Google" id="ProtNLM"/>
    </source>
</evidence>
<comment type="caution">
    <text evidence="1">The sequence shown here is derived from an EMBL/GenBank/DDBJ whole genome shotgun (WGS) entry which is preliminary data.</text>
</comment>
<protein>
    <recommendedName>
        <fullName evidence="3">YwdI family protein</fullName>
    </recommendedName>
</protein>
<evidence type="ECO:0000313" key="1">
    <source>
        <dbReference type="EMBL" id="OAN10434.1"/>
    </source>
</evidence>
<keyword evidence="2" id="KW-1185">Reference proteome</keyword>
<dbReference type="RefSeq" id="WP_026834211.1">
    <property type="nucleotide sequence ID" value="NZ_LVVL01000017.1"/>
</dbReference>
<accession>A0ABX2V5M2</accession>